<dbReference type="InterPro" id="IPR013022">
    <property type="entry name" value="Xyl_isomerase-like_TIM-brl"/>
</dbReference>
<dbReference type="RefSeq" id="WP_170198064.1">
    <property type="nucleotide sequence ID" value="NZ_VFOX01000001.1"/>
</dbReference>
<dbReference type="InterPro" id="IPR050312">
    <property type="entry name" value="IolE/XylAMocC-like"/>
</dbReference>
<evidence type="ECO:0000313" key="3">
    <source>
        <dbReference type="EMBL" id="TQL85551.1"/>
    </source>
</evidence>
<proteinExistence type="predicted"/>
<evidence type="ECO:0000313" key="4">
    <source>
        <dbReference type="Proteomes" id="UP000317209"/>
    </source>
</evidence>
<dbReference type="GO" id="GO:0016853">
    <property type="term" value="F:isomerase activity"/>
    <property type="evidence" value="ECO:0007669"/>
    <property type="project" value="UniProtKB-KW"/>
</dbReference>
<dbReference type="Gene3D" id="3.20.20.150">
    <property type="entry name" value="Divalent-metal-dependent TIM barrel enzymes"/>
    <property type="match status" value="1"/>
</dbReference>
<dbReference type="Proteomes" id="UP000317209">
    <property type="component" value="Unassembled WGS sequence"/>
</dbReference>
<name>A0A543BL58_9MICO</name>
<keyword evidence="1" id="KW-0119">Carbohydrate metabolism</keyword>
<dbReference type="Pfam" id="PF01261">
    <property type="entry name" value="AP_endonuc_2"/>
    <property type="match status" value="1"/>
</dbReference>
<dbReference type="AlphaFoldDB" id="A0A543BL58"/>
<dbReference type="EMBL" id="VFOX01000001">
    <property type="protein sequence ID" value="TQL85551.1"/>
    <property type="molecule type" value="Genomic_DNA"/>
</dbReference>
<reference evidence="3 4" key="1">
    <citation type="submission" date="2019-06" db="EMBL/GenBank/DDBJ databases">
        <title>Sequencing the genomes of 1000 actinobacteria strains.</title>
        <authorList>
            <person name="Klenk H.-P."/>
        </authorList>
    </citation>
    <scope>NUCLEOTIDE SEQUENCE [LARGE SCALE GENOMIC DNA]</scope>
    <source>
        <strain evidence="3 4">DSM 20169</strain>
    </source>
</reference>
<sequence>MSTVAVSSFSLVRALGPVRMETRGEDGSLTEIEIPLPQKHTLEEFFQLAKDELGVRAVELCQIQFDRSDDERVTELRAALDASDVELLTVPIDAGDLSSANAEHRADDILRIKRWITIAADLKARYVRVNTGNVAAGNHEGDRAGLIAALVELSEFAAQRGLMLLVENHGGESSDPDYLLSLRADVGEHRLGILLDLGNFEPLISVSHARFLGESPIDTGLDTDPVYDAIARLAPVAALVHAKAFDNASDGTPLLDLERALSTVASSGYSGDISIEWEGVLGDPWERTASVVQAVRHHFPDHA</sequence>
<protein>
    <submittedName>
        <fullName evidence="3">Sugar phosphate isomerase/epimerase</fullName>
    </submittedName>
</protein>
<dbReference type="PANTHER" id="PTHR12110">
    <property type="entry name" value="HYDROXYPYRUVATE ISOMERASE"/>
    <property type="match status" value="1"/>
</dbReference>
<evidence type="ECO:0000259" key="2">
    <source>
        <dbReference type="Pfam" id="PF01261"/>
    </source>
</evidence>
<dbReference type="PANTHER" id="PTHR12110:SF53">
    <property type="entry name" value="BLR5974 PROTEIN"/>
    <property type="match status" value="1"/>
</dbReference>
<keyword evidence="4" id="KW-1185">Reference proteome</keyword>
<keyword evidence="3" id="KW-0413">Isomerase</keyword>
<dbReference type="InterPro" id="IPR036237">
    <property type="entry name" value="Xyl_isomerase-like_sf"/>
</dbReference>
<gene>
    <name evidence="3" type="ORF">FB560_1173</name>
</gene>
<comment type="caution">
    <text evidence="3">The sequence shown here is derived from an EMBL/GenBank/DDBJ whole genome shotgun (WGS) entry which is preliminary data.</text>
</comment>
<dbReference type="SUPFAM" id="SSF51658">
    <property type="entry name" value="Xylose isomerase-like"/>
    <property type="match status" value="1"/>
</dbReference>
<feature type="domain" description="Xylose isomerase-like TIM barrel" evidence="2">
    <location>
        <begin position="52"/>
        <end position="284"/>
    </location>
</feature>
<evidence type="ECO:0000256" key="1">
    <source>
        <dbReference type="ARBA" id="ARBA00023277"/>
    </source>
</evidence>
<accession>A0A543BL58</accession>
<organism evidence="3 4">
    <name type="scientific">Microbacterium saperdae</name>
    <dbReference type="NCBI Taxonomy" id="69368"/>
    <lineage>
        <taxon>Bacteria</taxon>
        <taxon>Bacillati</taxon>
        <taxon>Actinomycetota</taxon>
        <taxon>Actinomycetes</taxon>
        <taxon>Micrococcales</taxon>
        <taxon>Microbacteriaceae</taxon>
        <taxon>Microbacterium</taxon>
    </lineage>
</organism>